<organism evidence="1 2">
    <name type="scientific">Catharanthus roseus</name>
    <name type="common">Madagascar periwinkle</name>
    <name type="synonym">Vinca rosea</name>
    <dbReference type="NCBI Taxonomy" id="4058"/>
    <lineage>
        <taxon>Eukaryota</taxon>
        <taxon>Viridiplantae</taxon>
        <taxon>Streptophyta</taxon>
        <taxon>Embryophyta</taxon>
        <taxon>Tracheophyta</taxon>
        <taxon>Spermatophyta</taxon>
        <taxon>Magnoliopsida</taxon>
        <taxon>eudicotyledons</taxon>
        <taxon>Gunneridae</taxon>
        <taxon>Pentapetalae</taxon>
        <taxon>asterids</taxon>
        <taxon>lamiids</taxon>
        <taxon>Gentianales</taxon>
        <taxon>Apocynaceae</taxon>
        <taxon>Rauvolfioideae</taxon>
        <taxon>Vinceae</taxon>
        <taxon>Catharanthinae</taxon>
        <taxon>Catharanthus</taxon>
    </lineage>
</organism>
<dbReference type="EMBL" id="CM044702">
    <property type="protein sequence ID" value="KAI5677314.1"/>
    <property type="molecule type" value="Genomic_DNA"/>
</dbReference>
<accession>A0ACC0BX92</accession>
<protein>
    <submittedName>
        <fullName evidence="1">Uncharacterized protein</fullName>
    </submittedName>
</protein>
<name>A0ACC0BX92_CATRO</name>
<evidence type="ECO:0000313" key="1">
    <source>
        <dbReference type="EMBL" id="KAI5677314.1"/>
    </source>
</evidence>
<evidence type="ECO:0000313" key="2">
    <source>
        <dbReference type="Proteomes" id="UP001060085"/>
    </source>
</evidence>
<comment type="caution">
    <text evidence="1">The sequence shown here is derived from an EMBL/GenBank/DDBJ whole genome shotgun (WGS) entry which is preliminary data.</text>
</comment>
<sequence>MIVPKPSTSDFPRTPKLSFLKFFIQNLEELLNHRVDSIAYVKTEIDAMQTELASLSSFIGDTAAKIPDEEQENVARRIIDVAYEAERVIDLISATAFPSWYYMLWLSDVIEKIKLLRKETTQVFCRKTCNINALNMEMEKVSIQPGPMAYNLIIDLLTGDAKELDVVSIVGMPGLGKTTLAKKIYQHPSITRHFHLRSWYCISQVYERRDLLLSILSNATEVNEQIQKMKEEELAQVLYRSLKGRRILFTSRIREVGLQANPSTRAPSNLRLFSEEESWELLKKKVFQGRNCPSELYTIGKKIAGNCKGLPLSLVVIAGILMRAKESEGCWRNILESLGKQVGESRHCTDILELSYKHLPDYLKPCFLYLGTFPEDREISAWKLIWLWIAEGLVHKTESKSLEEVAESYLKDLIARSLVLVAKNKCNGGVKSCRLHDLLHEFTVEKAKDEKVLQVSKHLVNPELYRHCFYFKENDLHGWMPDDAYARSILWFPTERANTVPANLSVLPYILKPVRLLDLEHLYSGHRLTSEIRLLVHLRYLSVREPFNSVPSSIGNLWRLETLLAYGTKGEVVLPKVLFKMAHLKHVDVNKRTAFVFSDTFPPLEVEPSKSSIQNLRRPAFCQSHATTKKVIRHCNRLPELDSLTKLESLNVTYYGMGTRWDVNDDDFPNLKFLQLGSLDIVEWDVSSDAFPCLKQLVLEKCKKLKEIHSNFGELATLRRIEVQWCSYSASKAMWEIQKQQQELGGDMLKRKLHRYL</sequence>
<gene>
    <name evidence="1" type="ORF">M9H77_08264</name>
</gene>
<reference evidence="2" key="1">
    <citation type="journal article" date="2023" name="Nat. Plants">
        <title>Single-cell RNA sequencing provides a high-resolution roadmap for understanding the multicellular compartmentation of specialized metabolism.</title>
        <authorList>
            <person name="Sun S."/>
            <person name="Shen X."/>
            <person name="Li Y."/>
            <person name="Li Y."/>
            <person name="Wang S."/>
            <person name="Li R."/>
            <person name="Zhang H."/>
            <person name="Shen G."/>
            <person name="Guo B."/>
            <person name="Wei J."/>
            <person name="Xu J."/>
            <person name="St-Pierre B."/>
            <person name="Chen S."/>
            <person name="Sun C."/>
        </authorList>
    </citation>
    <scope>NUCLEOTIDE SEQUENCE [LARGE SCALE GENOMIC DNA]</scope>
</reference>
<dbReference type="Proteomes" id="UP001060085">
    <property type="component" value="Linkage Group LG02"/>
</dbReference>
<keyword evidence="2" id="KW-1185">Reference proteome</keyword>
<proteinExistence type="predicted"/>